<keyword evidence="7" id="KW-1185">Reference proteome</keyword>
<dbReference type="AlphaFoldDB" id="A0A183BQZ6"/>
<evidence type="ECO:0000256" key="2">
    <source>
        <dbReference type="ARBA" id="ARBA00022692"/>
    </source>
</evidence>
<dbReference type="PANTHER" id="PTHR21643:SF3">
    <property type="entry name" value="G-PROTEIN COUPLED RECEPTORS FAMILY 1 PROFILE DOMAIN-CONTAINING PROTEIN"/>
    <property type="match status" value="1"/>
</dbReference>
<reference evidence="7" key="1">
    <citation type="submission" date="2013-12" db="EMBL/GenBank/DDBJ databases">
        <authorList>
            <person name="Aslett M."/>
        </authorList>
    </citation>
    <scope>NUCLEOTIDE SEQUENCE [LARGE SCALE GENOMIC DNA]</scope>
    <source>
        <strain evidence="7">Lindley</strain>
    </source>
</reference>
<sequence length="357" mass="40765">MAVNDSSAEDCQAISNCNASRWLEEAFQNSIDNTLIGMSLVSILANVLVIICAHRLFTYNRDTIHIYIASMTFADLVLVACQVLESVESRHAFLGVVPCIFVYLLGWSGIAVSALSLVLLNGDKLMFFNFPIYYRVIKSVKRAFRMCALIWFISLSVPTSFWFFGILRIRDPNKCEMTVNFELAPGMEHFYSLFITLFCICPILSSAVVSCYLLRLMRTKRQIVKNIQKNNKNNASSSSSSTGETCQAPAFSNKIRSLVFIFTTTVWTAISLLPFRLLMLYWMYLVDIDHFCAEQCQWLQWIYNAAWALLCVLKLNPIVNPFITSIIYHPYRCTLTRRFSIPSGRTTRRSTTLSNNH</sequence>
<dbReference type="Proteomes" id="UP000050741">
    <property type="component" value="Unassembled WGS sequence"/>
</dbReference>
<keyword evidence="2 5" id="KW-0812">Transmembrane</keyword>
<comment type="subcellular location">
    <subcellularLocation>
        <location evidence="1">Membrane</location>
    </subcellularLocation>
</comment>
<feature type="domain" description="G-protein coupled receptors family 1 profile" evidence="6">
    <location>
        <begin position="45"/>
        <end position="324"/>
    </location>
</feature>
<feature type="transmembrane region" description="Helical" evidence="5">
    <location>
        <begin position="35"/>
        <end position="57"/>
    </location>
</feature>
<feature type="transmembrane region" description="Helical" evidence="5">
    <location>
        <begin position="143"/>
        <end position="169"/>
    </location>
</feature>
<evidence type="ECO:0000256" key="1">
    <source>
        <dbReference type="ARBA" id="ARBA00004370"/>
    </source>
</evidence>
<dbReference type="GO" id="GO:0016020">
    <property type="term" value="C:membrane"/>
    <property type="evidence" value="ECO:0007669"/>
    <property type="project" value="UniProtKB-SubCell"/>
</dbReference>
<dbReference type="PROSITE" id="PS50262">
    <property type="entry name" value="G_PROTEIN_RECEP_F1_2"/>
    <property type="match status" value="1"/>
</dbReference>
<evidence type="ECO:0000256" key="5">
    <source>
        <dbReference type="SAM" id="Phobius"/>
    </source>
</evidence>
<evidence type="ECO:0000256" key="4">
    <source>
        <dbReference type="ARBA" id="ARBA00023136"/>
    </source>
</evidence>
<feature type="transmembrane region" description="Helical" evidence="5">
    <location>
        <begin position="189"/>
        <end position="214"/>
    </location>
</feature>
<dbReference type="GO" id="GO:0008188">
    <property type="term" value="F:neuropeptide receptor activity"/>
    <property type="evidence" value="ECO:0007669"/>
    <property type="project" value="InterPro"/>
</dbReference>
<feature type="transmembrane region" description="Helical" evidence="5">
    <location>
        <begin position="258"/>
        <end position="285"/>
    </location>
</feature>
<proteinExistence type="predicted"/>
<accession>A0A183BQZ6</accession>
<feature type="transmembrane region" description="Helical" evidence="5">
    <location>
        <begin position="91"/>
        <end position="122"/>
    </location>
</feature>
<dbReference type="CDD" id="cd00637">
    <property type="entry name" value="7tm_classA_rhodopsin-like"/>
    <property type="match status" value="1"/>
</dbReference>
<feature type="transmembrane region" description="Helical" evidence="5">
    <location>
        <begin position="64"/>
        <end position="85"/>
    </location>
</feature>
<reference evidence="7" key="2">
    <citation type="submission" date="2014-05" db="EMBL/GenBank/DDBJ databases">
        <title>The genome and life-stage specific transcriptomes of Globodera pallida elucidate key aspects of plant parasitism by a cyst nematode.</title>
        <authorList>
            <person name="Cotton J.A."/>
            <person name="Lilley C.J."/>
            <person name="Jones L.M."/>
            <person name="Kikuchi T."/>
            <person name="Reid A.J."/>
            <person name="Thorpe P."/>
            <person name="Tsai I.J."/>
            <person name="Beasley H."/>
            <person name="Blok V."/>
            <person name="Cock P.J.A."/>
            <person name="Van den Akker S.E."/>
            <person name="Holroyd N."/>
            <person name="Hunt M."/>
            <person name="Mantelin S."/>
            <person name="Naghra H."/>
            <person name="Pain A."/>
            <person name="Palomares-Rius J.E."/>
            <person name="Zarowiecki M."/>
            <person name="Berriman M."/>
            <person name="Jones J.T."/>
            <person name="Urwin P.E."/>
        </authorList>
    </citation>
    <scope>NUCLEOTIDE SEQUENCE [LARGE SCALE GENOMIC DNA]</scope>
    <source>
        <strain evidence="7">Lindley</strain>
    </source>
</reference>
<keyword evidence="4 5" id="KW-0472">Membrane</keyword>
<dbReference type="PANTHER" id="PTHR21643">
    <property type="entry name" value="G-PROTEIN COUPLED RECEPTORS FAMILY 1 PROFILE DOMAIN-CONTAINING PROTEIN-RELATED"/>
    <property type="match status" value="1"/>
</dbReference>
<keyword evidence="3 5" id="KW-1133">Transmembrane helix</keyword>
<organism evidence="7 8">
    <name type="scientific">Globodera pallida</name>
    <name type="common">Potato cyst nematode worm</name>
    <name type="synonym">Heterodera pallida</name>
    <dbReference type="NCBI Taxonomy" id="36090"/>
    <lineage>
        <taxon>Eukaryota</taxon>
        <taxon>Metazoa</taxon>
        <taxon>Ecdysozoa</taxon>
        <taxon>Nematoda</taxon>
        <taxon>Chromadorea</taxon>
        <taxon>Rhabditida</taxon>
        <taxon>Tylenchina</taxon>
        <taxon>Tylenchomorpha</taxon>
        <taxon>Tylenchoidea</taxon>
        <taxon>Heteroderidae</taxon>
        <taxon>Heteroderinae</taxon>
        <taxon>Globodera</taxon>
    </lineage>
</organism>
<name>A0A183BQZ6_GLOPA</name>
<protein>
    <submittedName>
        <fullName evidence="8">G_PROTEIN_RECEP_F1_2 domain-containing protein</fullName>
    </submittedName>
</protein>
<dbReference type="SUPFAM" id="SSF81321">
    <property type="entry name" value="Family A G protein-coupled receptor-like"/>
    <property type="match status" value="1"/>
</dbReference>
<dbReference type="InterPro" id="IPR039952">
    <property type="entry name" value="Aex-2"/>
</dbReference>
<dbReference type="InterPro" id="IPR017452">
    <property type="entry name" value="GPCR_Rhodpsn_7TM"/>
</dbReference>
<dbReference type="Gene3D" id="1.20.1070.10">
    <property type="entry name" value="Rhodopsin 7-helix transmembrane proteins"/>
    <property type="match status" value="1"/>
</dbReference>
<evidence type="ECO:0000313" key="8">
    <source>
        <dbReference type="WBParaSite" id="GPLIN_000303200"/>
    </source>
</evidence>
<feature type="transmembrane region" description="Helical" evidence="5">
    <location>
        <begin position="305"/>
        <end position="328"/>
    </location>
</feature>
<dbReference type="InterPro" id="IPR000276">
    <property type="entry name" value="GPCR_Rhodpsn"/>
</dbReference>
<evidence type="ECO:0000256" key="3">
    <source>
        <dbReference type="ARBA" id="ARBA00022989"/>
    </source>
</evidence>
<reference evidence="8" key="3">
    <citation type="submission" date="2016-06" db="UniProtKB">
        <authorList>
            <consortium name="WormBaseParasite"/>
        </authorList>
    </citation>
    <scope>IDENTIFICATION</scope>
</reference>
<dbReference type="WBParaSite" id="GPLIN_000303200">
    <property type="protein sequence ID" value="GPLIN_000303200"/>
    <property type="gene ID" value="GPLIN_000303200"/>
</dbReference>
<dbReference type="Pfam" id="PF00001">
    <property type="entry name" value="7tm_1"/>
    <property type="match status" value="1"/>
</dbReference>
<evidence type="ECO:0000313" key="7">
    <source>
        <dbReference type="Proteomes" id="UP000050741"/>
    </source>
</evidence>
<evidence type="ECO:0000259" key="6">
    <source>
        <dbReference type="PROSITE" id="PS50262"/>
    </source>
</evidence>